<dbReference type="Pfam" id="PF13242">
    <property type="entry name" value="Hydrolase_like"/>
    <property type="match status" value="1"/>
</dbReference>
<evidence type="ECO:0000256" key="12">
    <source>
        <dbReference type="PIRSR" id="PIRSR004682-3"/>
    </source>
</evidence>
<dbReference type="FunFam" id="3.40.50.1000:FF:000037">
    <property type="entry name" value="D,D-heptose 1,7-bisphosphate phosphatase"/>
    <property type="match status" value="1"/>
</dbReference>
<evidence type="ECO:0000256" key="4">
    <source>
        <dbReference type="ARBA" id="ARBA00022801"/>
    </source>
</evidence>
<keyword evidence="3 13" id="KW-0479">Metal-binding</keyword>
<dbReference type="NCBIfam" id="TIGR01549">
    <property type="entry name" value="HAD-SF-IA-v1"/>
    <property type="match status" value="1"/>
</dbReference>
<feature type="binding site" evidence="13">
    <location>
        <position position="93"/>
    </location>
    <ligand>
        <name>Zn(2+)</name>
        <dbReference type="ChEBI" id="CHEBI:29105"/>
    </ligand>
</feature>
<dbReference type="RefSeq" id="WP_070983948.1">
    <property type="nucleotide sequence ID" value="NZ_MKJU01000022.1"/>
</dbReference>
<dbReference type="NCBIfam" id="TIGR01656">
    <property type="entry name" value="Histidinol-ppas"/>
    <property type="match status" value="1"/>
</dbReference>
<dbReference type="Proteomes" id="UP000179786">
    <property type="component" value="Unassembled WGS sequence"/>
</dbReference>
<evidence type="ECO:0000256" key="13">
    <source>
        <dbReference type="PIRSR" id="PIRSR004682-4"/>
    </source>
</evidence>
<feature type="binding site" evidence="11">
    <location>
        <position position="138"/>
    </location>
    <ligand>
        <name>substrate</name>
    </ligand>
</feature>
<dbReference type="OrthoDB" id="9781367at2"/>
<feature type="binding site" evidence="11">
    <location>
        <begin position="12"/>
        <end position="14"/>
    </location>
    <ligand>
        <name>substrate</name>
    </ligand>
</feature>
<feature type="active site" description="Proton donor" evidence="10">
    <location>
        <position position="14"/>
    </location>
</feature>
<protein>
    <recommendedName>
        <fullName evidence="7 9">D,D-heptose 1,7-bisphosphate phosphatase</fullName>
        <ecNumber evidence="9">3.1.3.-</ecNumber>
    </recommendedName>
</protein>
<comment type="caution">
    <text evidence="14">The sequence shown here is derived from an EMBL/GenBank/DDBJ whole genome shotgun (WGS) entry which is preliminary data.</text>
</comment>
<dbReference type="GO" id="GO:0016791">
    <property type="term" value="F:phosphatase activity"/>
    <property type="evidence" value="ECO:0007669"/>
    <property type="project" value="InterPro"/>
</dbReference>
<evidence type="ECO:0000256" key="3">
    <source>
        <dbReference type="ARBA" id="ARBA00022723"/>
    </source>
</evidence>
<comment type="cofactor">
    <cofactor evidence="13">
        <name>Zn(2+)</name>
        <dbReference type="ChEBI" id="CHEBI:29105"/>
    </cofactor>
</comment>
<dbReference type="NCBIfam" id="TIGR00213">
    <property type="entry name" value="GmhB_yaeD"/>
    <property type="match status" value="1"/>
</dbReference>
<keyword evidence="13" id="KW-0460">Magnesium</keyword>
<evidence type="ECO:0000313" key="14">
    <source>
        <dbReference type="EMBL" id="OHU92146.1"/>
    </source>
</evidence>
<keyword evidence="5 13" id="KW-0862">Zinc</keyword>
<evidence type="ECO:0000256" key="10">
    <source>
        <dbReference type="PIRSR" id="PIRSR004682-1"/>
    </source>
</evidence>
<dbReference type="STRING" id="1859457.BET10_07410"/>
<evidence type="ECO:0000313" key="15">
    <source>
        <dbReference type="Proteomes" id="UP000179786"/>
    </source>
</evidence>
<dbReference type="Gene3D" id="3.40.50.1000">
    <property type="entry name" value="HAD superfamily/HAD-like"/>
    <property type="match status" value="1"/>
</dbReference>
<accession>A0A1S1MY60</accession>
<feature type="binding site" evidence="11">
    <location>
        <begin position="54"/>
        <end position="57"/>
    </location>
    <ligand>
        <name>substrate</name>
    </ligand>
</feature>
<feature type="site" description="Stabilizes the phosphoryl group" evidence="12">
    <location>
        <position position="112"/>
    </location>
</feature>
<feature type="site" description="Stabilizes the phosphoryl group" evidence="12">
    <location>
        <position position="54"/>
    </location>
</feature>
<dbReference type="GO" id="GO:0005737">
    <property type="term" value="C:cytoplasm"/>
    <property type="evidence" value="ECO:0007669"/>
    <property type="project" value="UniProtKB-SubCell"/>
</dbReference>
<dbReference type="PANTHER" id="PTHR42891:SF1">
    <property type="entry name" value="D-GLYCERO-BETA-D-MANNO-HEPTOSE-1,7-BISPHOSPHATE 7-PHOSPHATASE"/>
    <property type="match status" value="1"/>
</dbReference>
<gene>
    <name evidence="14" type="ORF">BET10_07410</name>
</gene>
<dbReference type="EC" id="3.1.3.-" evidence="9"/>
<feature type="binding site" evidence="13">
    <location>
        <position position="108"/>
    </location>
    <ligand>
        <name>Zn(2+)</name>
        <dbReference type="ChEBI" id="CHEBI:29105"/>
    </ligand>
</feature>
<dbReference type="InterPro" id="IPR006549">
    <property type="entry name" value="HAD-SF_hydro_IIIA"/>
</dbReference>
<evidence type="ECO:0000256" key="1">
    <source>
        <dbReference type="ARBA" id="ARBA00004496"/>
    </source>
</evidence>
<keyword evidence="2 9" id="KW-0963">Cytoplasm</keyword>
<feature type="binding site" evidence="13">
    <location>
        <position position="137"/>
    </location>
    <ligand>
        <name>Mg(2+)</name>
        <dbReference type="ChEBI" id="CHEBI:18420"/>
    </ligand>
</feature>
<feature type="binding site" evidence="13">
    <location>
        <position position="95"/>
    </location>
    <ligand>
        <name>Zn(2+)</name>
        <dbReference type="ChEBI" id="CHEBI:29105"/>
    </ligand>
</feature>
<feature type="binding site" evidence="11">
    <location>
        <begin position="20"/>
        <end position="23"/>
    </location>
    <ligand>
        <name>substrate</name>
    </ligand>
</feature>
<reference evidence="14 15" key="1">
    <citation type="submission" date="2016-09" db="EMBL/GenBank/DDBJ databases">
        <title>Pseudoalteromonas amylolytica sp. nov., isolated from the surface seawater.</title>
        <authorList>
            <person name="Wu Y.-H."/>
            <person name="Cheng H."/>
            <person name="Jin X.-B."/>
            <person name="Wang C.-S."/>
            <person name="Xu X.-W."/>
        </authorList>
    </citation>
    <scope>NUCLEOTIDE SEQUENCE [LARGE SCALE GENOMIC DNA]</scope>
    <source>
        <strain evidence="14 15">JW1</strain>
    </source>
</reference>
<organism evidence="14 15">
    <name type="scientific">Pseudoalteromonas amylolytica</name>
    <dbReference type="NCBI Taxonomy" id="1859457"/>
    <lineage>
        <taxon>Bacteria</taxon>
        <taxon>Pseudomonadati</taxon>
        <taxon>Pseudomonadota</taxon>
        <taxon>Gammaproteobacteria</taxon>
        <taxon>Alteromonadales</taxon>
        <taxon>Pseudoalteromonadaceae</taxon>
        <taxon>Pseudoalteromonas</taxon>
    </lineage>
</organism>
<feature type="binding site" evidence="13">
    <location>
        <position position="110"/>
    </location>
    <ligand>
        <name>Zn(2+)</name>
        <dbReference type="ChEBI" id="CHEBI:29105"/>
    </ligand>
</feature>
<feature type="site" description="Stabilizes the phosphoryl group" evidence="12">
    <location>
        <position position="111"/>
    </location>
</feature>
<feature type="binding site" evidence="13">
    <location>
        <position position="138"/>
    </location>
    <ligand>
        <name>Mg(2+)</name>
        <dbReference type="ChEBI" id="CHEBI:18420"/>
    </ligand>
</feature>
<evidence type="ECO:0000256" key="8">
    <source>
        <dbReference type="ARBA" id="ARBA00061616"/>
    </source>
</evidence>
<feature type="binding site" evidence="13">
    <location>
        <position position="14"/>
    </location>
    <ligand>
        <name>Mg(2+)</name>
        <dbReference type="ChEBI" id="CHEBI:18420"/>
    </ligand>
</feature>
<feature type="active site" description="Nucleophile" evidence="10">
    <location>
        <position position="12"/>
    </location>
</feature>
<evidence type="ECO:0000256" key="11">
    <source>
        <dbReference type="PIRSR" id="PIRSR004682-2"/>
    </source>
</evidence>
<proteinExistence type="inferred from homology"/>
<feature type="binding site" evidence="11">
    <location>
        <begin position="111"/>
        <end position="112"/>
    </location>
    <ligand>
        <name>substrate</name>
    </ligand>
</feature>
<comment type="subcellular location">
    <subcellularLocation>
        <location evidence="1 9">Cytoplasm</location>
    </subcellularLocation>
</comment>
<evidence type="ECO:0000256" key="7">
    <source>
        <dbReference type="ARBA" id="ARBA00031828"/>
    </source>
</evidence>
<dbReference type="GO" id="GO:0046872">
    <property type="term" value="F:metal ion binding"/>
    <property type="evidence" value="ECO:0007669"/>
    <property type="project" value="UniProtKB-KW"/>
</dbReference>
<dbReference type="AlphaFoldDB" id="A0A1S1MY60"/>
<dbReference type="GO" id="GO:0005975">
    <property type="term" value="P:carbohydrate metabolic process"/>
    <property type="evidence" value="ECO:0007669"/>
    <property type="project" value="InterPro"/>
</dbReference>
<dbReference type="CDD" id="cd07503">
    <property type="entry name" value="HAD_HisB-N"/>
    <property type="match status" value="1"/>
</dbReference>
<dbReference type="NCBIfam" id="TIGR01662">
    <property type="entry name" value="HAD-SF-IIIA"/>
    <property type="match status" value="1"/>
</dbReference>
<dbReference type="SUPFAM" id="SSF56784">
    <property type="entry name" value="HAD-like"/>
    <property type="match status" value="1"/>
</dbReference>
<keyword evidence="4 9" id="KW-0378">Hydrolase</keyword>
<feature type="binding site" evidence="13">
    <location>
        <position position="12"/>
    </location>
    <ligand>
        <name>Mg(2+)</name>
        <dbReference type="ChEBI" id="CHEBI:18420"/>
    </ligand>
</feature>
<dbReference type="NCBIfam" id="NF006506">
    <property type="entry name" value="PRK08942.1"/>
    <property type="match status" value="1"/>
</dbReference>
<keyword evidence="15" id="KW-1185">Reference proteome</keyword>
<dbReference type="InterPro" id="IPR006439">
    <property type="entry name" value="HAD-SF_hydro_IA"/>
</dbReference>
<dbReference type="InterPro" id="IPR004446">
    <property type="entry name" value="Heptose_bisP_phosphatase"/>
</dbReference>
<comment type="similarity">
    <text evidence="8 9">Belongs to the gmhB family.</text>
</comment>
<dbReference type="InterPro" id="IPR006543">
    <property type="entry name" value="Histidinol-phos"/>
</dbReference>
<dbReference type="InterPro" id="IPR036412">
    <property type="entry name" value="HAD-like_sf"/>
</dbReference>
<name>A0A1S1MY60_9GAMM</name>
<evidence type="ECO:0000256" key="9">
    <source>
        <dbReference type="PIRNR" id="PIRNR004682"/>
    </source>
</evidence>
<sequence length="188" mass="20849">MSKQQNKAIFLDRDGVINVDHAYVHKVEDFEFIDGVFEACQQFIAQGYIIVVVTNQSGIGRGYYDQQQFATLSEWMCGEFAKHQVTISKVYYCPHHPEKALPEFQKECDCRKPSPGMLNEAIAEFDIDVSESVMVGDKLSDIEAARAAGVNLAILVESGQSFSDEAKRQADHVCASLSQVPALLPLVS</sequence>
<keyword evidence="6 9" id="KW-0119">Carbohydrate metabolism</keyword>
<evidence type="ECO:0000256" key="6">
    <source>
        <dbReference type="ARBA" id="ARBA00023277"/>
    </source>
</evidence>
<dbReference type="PANTHER" id="PTHR42891">
    <property type="entry name" value="D-GLYCERO-BETA-D-MANNO-HEPTOSE-1,7-BISPHOSPHATE 7-PHOSPHATASE"/>
    <property type="match status" value="1"/>
</dbReference>
<evidence type="ECO:0000256" key="2">
    <source>
        <dbReference type="ARBA" id="ARBA00022490"/>
    </source>
</evidence>
<comment type="cofactor">
    <cofactor evidence="13">
        <name>Mg(2+)</name>
        <dbReference type="ChEBI" id="CHEBI:18420"/>
    </cofactor>
</comment>
<dbReference type="PIRSF" id="PIRSF004682">
    <property type="entry name" value="GmhB"/>
    <property type="match status" value="1"/>
</dbReference>
<dbReference type="InterPro" id="IPR023214">
    <property type="entry name" value="HAD_sf"/>
</dbReference>
<evidence type="ECO:0000256" key="5">
    <source>
        <dbReference type="ARBA" id="ARBA00022833"/>
    </source>
</evidence>
<dbReference type="EMBL" id="MKJU01000022">
    <property type="protein sequence ID" value="OHU92146.1"/>
    <property type="molecule type" value="Genomic_DNA"/>
</dbReference>